<name>A0A654U0Z3_MYCTX</name>
<dbReference type="EMBL" id="CGCX01000704">
    <property type="protein sequence ID" value="CFR82055.1"/>
    <property type="molecule type" value="Genomic_DNA"/>
</dbReference>
<evidence type="ECO:0000313" key="1">
    <source>
        <dbReference type="EMBL" id="CFR82055.1"/>
    </source>
</evidence>
<accession>A0A654U0Z3</accession>
<dbReference type="AlphaFoldDB" id="A0A654U0Z3"/>
<proteinExistence type="predicted"/>
<reference evidence="1 2" key="1">
    <citation type="submission" date="2015-03" db="EMBL/GenBank/DDBJ databases">
        <authorList>
            <consortium name="Pathogen Informatics"/>
        </authorList>
    </citation>
    <scope>NUCLEOTIDE SEQUENCE [LARGE SCALE GENOMIC DNA]</scope>
    <source>
        <strain evidence="1 2">C09601061</strain>
    </source>
</reference>
<dbReference type="Proteomes" id="UP000046680">
    <property type="component" value="Unassembled WGS sequence"/>
</dbReference>
<evidence type="ECO:0000313" key="2">
    <source>
        <dbReference type="Proteomes" id="UP000046680"/>
    </source>
</evidence>
<gene>
    <name evidence="1" type="ORF">ERS007657_02008</name>
</gene>
<protein>
    <submittedName>
        <fullName evidence="1">Uncharacterized protein</fullName>
    </submittedName>
</protein>
<organism evidence="1 2">
    <name type="scientific">Mycobacterium tuberculosis</name>
    <dbReference type="NCBI Taxonomy" id="1773"/>
    <lineage>
        <taxon>Bacteria</taxon>
        <taxon>Bacillati</taxon>
        <taxon>Actinomycetota</taxon>
        <taxon>Actinomycetes</taxon>
        <taxon>Mycobacteriales</taxon>
        <taxon>Mycobacteriaceae</taxon>
        <taxon>Mycobacterium</taxon>
        <taxon>Mycobacterium tuberculosis complex</taxon>
    </lineage>
</organism>
<sequence>MSWLNAIAPANPMAAAIGMTPRPRLPRAWTASTKPNAPAATSSTLSVGCRRNDSSVVRANVASIDSRDHR</sequence>